<evidence type="ECO:0000256" key="8">
    <source>
        <dbReference type="RuleBase" id="RU363041"/>
    </source>
</evidence>
<proteinExistence type="inferred from homology"/>
<protein>
    <recommendedName>
        <fullName evidence="8">Probable membrane transporter protein</fullName>
    </recommendedName>
</protein>
<evidence type="ECO:0000256" key="3">
    <source>
        <dbReference type="ARBA" id="ARBA00022448"/>
    </source>
</evidence>
<evidence type="ECO:0000256" key="6">
    <source>
        <dbReference type="ARBA" id="ARBA00022989"/>
    </source>
</evidence>
<dbReference type="InterPro" id="IPR052017">
    <property type="entry name" value="TSUP"/>
</dbReference>
<dbReference type="PANTHER" id="PTHR30269:SF0">
    <property type="entry name" value="MEMBRANE TRANSPORTER PROTEIN YFCA-RELATED"/>
    <property type="match status" value="1"/>
</dbReference>
<feature type="transmembrane region" description="Helical" evidence="8">
    <location>
        <begin position="104"/>
        <end position="122"/>
    </location>
</feature>
<dbReference type="GO" id="GO:0005886">
    <property type="term" value="C:plasma membrane"/>
    <property type="evidence" value="ECO:0007669"/>
    <property type="project" value="UniProtKB-SubCell"/>
</dbReference>
<keyword evidence="3" id="KW-0813">Transport</keyword>
<organism evidence="9 10">
    <name type="scientific">Arenicella xantha</name>
    <dbReference type="NCBI Taxonomy" id="644221"/>
    <lineage>
        <taxon>Bacteria</taxon>
        <taxon>Pseudomonadati</taxon>
        <taxon>Pseudomonadota</taxon>
        <taxon>Gammaproteobacteria</taxon>
        <taxon>Arenicellales</taxon>
        <taxon>Arenicellaceae</taxon>
        <taxon>Arenicella</taxon>
    </lineage>
</organism>
<feature type="transmembrane region" description="Helical" evidence="8">
    <location>
        <begin position="233"/>
        <end position="251"/>
    </location>
</feature>
<dbReference type="RefSeq" id="WP_211316951.1">
    <property type="nucleotide sequence ID" value="NZ_QNRT01000002.1"/>
</dbReference>
<dbReference type="InParanoid" id="A0A395JRX7"/>
<evidence type="ECO:0000256" key="2">
    <source>
        <dbReference type="ARBA" id="ARBA00009142"/>
    </source>
</evidence>
<name>A0A395JRX7_9GAMM</name>
<keyword evidence="6 8" id="KW-1133">Transmembrane helix</keyword>
<evidence type="ECO:0000313" key="9">
    <source>
        <dbReference type="EMBL" id="RBP51450.1"/>
    </source>
</evidence>
<comment type="caution">
    <text evidence="9">The sequence shown here is derived from an EMBL/GenBank/DDBJ whole genome shotgun (WGS) entry which is preliminary data.</text>
</comment>
<evidence type="ECO:0000256" key="4">
    <source>
        <dbReference type="ARBA" id="ARBA00022475"/>
    </source>
</evidence>
<dbReference type="EMBL" id="QNRT01000002">
    <property type="protein sequence ID" value="RBP51450.1"/>
    <property type="molecule type" value="Genomic_DNA"/>
</dbReference>
<comment type="subcellular location">
    <subcellularLocation>
        <location evidence="1 8">Cell membrane</location>
        <topology evidence="1 8">Multi-pass membrane protein</topology>
    </subcellularLocation>
</comment>
<feature type="transmembrane region" description="Helical" evidence="8">
    <location>
        <begin position="79"/>
        <end position="98"/>
    </location>
</feature>
<gene>
    <name evidence="9" type="ORF">DFR28_102878</name>
</gene>
<dbReference type="InterPro" id="IPR002781">
    <property type="entry name" value="TM_pro_TauE-like"/>
</dbReference>
<evidence type="ECO:0000256" key="5">
    <source>
        <dbReference type="ARBA" id="ARBA00022692"/>
    </source>
</evidence>
<dbReference type="PANTHER" id="PTHR30269">
    <property type="entry name" value="TRANSMEMBRANE PROTEIN YFCA"/>
    <property type="match status" value="1"/>
</dbReference>
<sequence length="252" mass="26639">MEMFELSVLTVLGLVLVAILAGYIDTLVGGGGLLTIPALMAAGVPPIFALGTNKLQAVAGSGTASLTLLLQRKVLFRDVRWLMAAAFVGSLFGSIAVQMFDSEVLNVVIPIVLVLIALYFVFSPKQVVEEREPKLSNAGYGLSAVPAIGFYDGMFGPGTGSFLVWAGVSLRGQAIVPATITAKTLNFATNVASLVVFVYFGKVLWIVGGAMMIGQFIGASLGARALLKVDPMLLRYLVIALCLIILVWWGVK</sequence>
<keyword evidence="10" id="KW-1185">Reference proteome</keyword>
<dbReference type="Pfam" id="PF01925">
    <property type="entry name" value="TauE"/>
    <property type="match status" value="1"/>
</dbReference>
<dbReference type="AlphaFoldDB" id="A0A395JRX7"/>
<feature type="transmembrane region" description="Helical" evidence="8">
    <location>
        <begin position="31"/>
        <end position="51"/>
    </location>
</feature>
<reference evidence="9 10" key="1">
    <citation type="submission" date="2018-06" db="EMBL/GenBank/DDBJ databases">
        <title>Genomic Encyclopedia of Type Strains, Phase IV (KMG-IV): sequencing the most valuable type-strain genomes for metagenomic binning, comparative biology and taxonomic classification.</title>
        <authorList>
            <person name="Goeker M."/>
        </authorList>
    </citation>
    <scope>NUCLEOTIDE SEQUENCE [LARGE SCALE GENOMIC DNA]</scope>
    <source>
        <strain evidence="9 10">DSM 24032</strain>
    </source>
</reference>
<keyword evidence="4 8" id="KW-1003">Cell membrane</keyword>
<dbReference type="FunCoup" id="A0A395JRX7">
    <property type="interactions" value="176"/>
</dbReference>
<evidence type="ECO:0000256" key="1">
    <source>
        <dbReference type="ARBA" id="ARBA00004651"/>
    </source>
</evidence>
<keyword evidence="7 8" id="KW-0472">Membrane</keyword>
<keyword evidence="5 8" id="KW-0812">Transmembrane</keyword>
<evidence type="ECO:0000313" key="10">
    <source>
        <dbReference type="Proteomes" id="UP000253083"/>
    </source>
</evidence>
<dbReference type="Proteomes" id="UP000253083">
    <property type="component" value="Unassembled WGS sequence"/>
</dbReference>
<feature type="transmembrane region" description="Helical" evidence="8">
    <location>
        <begin position="191"/>
        <end position="213"/>
    </location>
</feature>
<comment type="similarity">
    <text evidence="2 8">Belongs to the 4-toluene sulfonate uptake permease (TSUP) (TC 2.A.102) family.</text>
</comment>
<evidence type="ECO:0000256" key="7">
    <source>
        <dbReference type="ARBA" id="ARBA00023136"/>
    </source>
</evidence>
<accession>A0A395JRX7</accession>